<protein>
    <submittedName>
        <fullName evidence="2">Acyl carrier protein</fullName>
    </submittedName>
</protein>
<dbReference type="AlphaFoldDB" id="A0A3N1HH67"/>
<dbReference type="Gene3D" id="1.10.1200.10">
    <property type="entry name" value="ACP-like"/>
    <property type="match status" value="1"/>
</dbReference>
<dbReference type="InterPro" id="IPR036736">
    <property type="entry name" value="ACP-like_sf"/>
</dbReference>
<dbReference type="PROSITE" id="PS50075">
    <property type="entry name" value="CARRIER"/>
    <property type="match status" value="1"/>
</dbReference>
<sequence>MSETTDLTYLDIADTFNEHFPEFAADVDESTSFDDLDLDSLVLVELGVVLLKRYNVRLSEDDIVGARDFRTLAALVNERRRAESARTAG</sequence>
<proteinExistence type="predicted"/>
<gene>
    <name evidence="2" type="ORF">EDD40_7275</name>
</gene>
<reference evidence="2 3" key="1">
    <citation type="submission" date="2018-11" db="EMBL/GenBank/DDBJ databases">
        <title>Sequencing the genomes of 1000 actinobacteria strains.</title>
        <authorList>
            <person name="Klenk H.-P."/>
        </authorList>
    </citation>
    <scope>NUCLEOTIDE SEQUENCE [LARGE SCALE GENOMIC DNA]</scope>
    <source>
        <strain evidence="2 3">DSM 44231</strain>
    </source>
</reference>
<evidence type="ECO:0000259" key="1">
    <source>
        <dbReference type="PROSITE" id="PS50075"/>
    </source>
</evidence>
<keyword evidence="3" id="KW-1185">Reference proteome</keyword>
<evidence type="ECO:0000313" key="2">
    <source>
        <dbReference type="EMBL" id="ROP41816.1"/>
    </source>
</evidence>
<dbReference type="SUPFAM" id="SSF47336">
    <property type="entry name" value="ACP-like"/>
    <property type="match status" value="1"/>
</dbReference>
<comment type="caution">
    <text evidence="2">The sequence shown here is derived from an EMBL/GenBank/DDBJ whole genome shotgun (WGS) entry which is preliminary data.</text>
</comment>
<dbReference type="Proteomes" id="UP000268727">
    <property type="component" value="Unassembled WGS sequence"/>
</dbReference>
<accession>A0A3N1HH67</accession>
<dbReference type="Pfam" id="PF00550">
    <property type="entry name" value="PP-binding"/>
    <property type="match status" value="1"/>
</dbReference>
<name>A0A3N1HH67_9PSEU</name>
<organism evidence="2 3">
    <name type="scientific">Saccharothrix texasensis</name>
    <dbReference type="NCBI Taxonomy" id="103734"/>
    <lineage>
        <taxon>Bacteria</taxon>
        <taxon>Bacillati</taxon>
        <taxon>Actinomycetota</taxon>
        <taxon>Actinomycetes</taxon>
        <taxon>Pseudonocardiales</taxon>
        <taxon>Pseudonocardiaceae</taxon>
        <taxon>Saccharothrix</taxon>
    </lineage>
</organism>
<dbReference type="RefSeq" id="WP_123746857.1">
    <property type="nucleotide sequence ID" value="NZ_RJKM01000001.1"/>
</dbReference>
<evidence type="ECO:0000313" key="3">
    <source>
        <dbReference type="Proteomes" id="UP000268727"/>
    </source>
</evidence>
<feature type="domain" description="Carrier" evidence="1">
    <location>
        <begin position="3"/>
        <end position="80"/>
    </location>
</feature>
<dbReference type="EMBL" id="RJKM01000001">
    <property type="protein sequence ID" value="ROP41816.1"/>
    <property type="molecule type" value="Genomic_DNA"/>
</dbReference>
<dbReference type="InterPro" id="IPR009081">
    <property type="entry name" value="PP-bd_ACP"/>
</dbReference>